<keyword evidence="5" id="KW-1185">Reference proteome</keyword>
<dbReference type="AlphaFoldDB" id="A0A1E5QBX5"/>
<evidence type="ECO:0000259" key="3">
    <source>
        <dbReference type="Pfam" id="PF01370"/>
    </source>
</evidence>
<proteinExistence type="inferred from homology"/>
<dbReference type="STRING" id="28181.BEN30_02510"/>
<evidence type="ECO:0000313" key="4">
    <source>
        <dbReference type="EMBL" id="OEJ69568.1"/>
    </source>
</evidence>
<comment type="pathway">
    <text evidence="1">Bacterial outer membrane biogenesis; LPS O-antigen biosynthesis.</text>
</comment>
<dbReference type="EMBL" id="MCGG01000003">
    <property type="protein sequence ID" value="OEJ69568.1"/>
    <property type="molecule type" value="Genomic_DNA"/>
</dbReference>
<dbReference type="Pfam" id="PF01370">
    <property type="entry name" value="Epimerase"/>
    <property type="match status" value="1"/>
</dbReference>
<dbReference type="InterPro" id="IPR036291">
    <property type="entry name" value="NAD(P)-bd_dom_sf"/>
</dbReference>
<name>A0A1E5QBX5_9PROT</name>
<evidence type="ECO:0000256" key="1">
    <source>
        <dbReference type="ARBA" id="ARBA00005125"/>
    </source>
</evidence>
<accession>A0A1E5QBX5</accession>
<dbReference type="OrthoDB" id="7305551at2"/>
<gene>
    <name evidence="4" type="ORF">BEN30_02510</name>
</gene>
<comment type="caution">
    <text evidence="4">The sequence shown here is derived from an EMBL/GenBank/DDBJ whole genome shotgun (WGS) entry which is preliminary data.</text>
</comment>
<sequence length="311" mass="35943">MNILITGAEGFVGKNLVENFQSDGYSVLHPTVQELDLTCSQSVSAYLNEHAVDVIVHSATTLRRGTSYPADVCENNLRMFFNLVRAKRFSTKLINFGSGSEYSRKYWYAKMPETFFDRHVPDDSHSFSKYVISKYIESCDVGEMVTLRIFGIFGKYEDYKYKFLSNSISKNLMNIDIVINQNVVYDYIYIEDFYRVVRHFVENNSHYKSYNVTPIEPINLIEIANLVNEVSDHIVPVVVLNDGVGVNYSGHNARLMSELTDFSFMSYKDAIADLYSYYKNNISMLDEVALRNDDYLNYAKKLRTEYFVAKE</sequence>
<dbReference type="SUPFAM" id="SSF51735">
    <property type="entry name" value="NAD(P)-binding Rossmann-fold domains"/>
    <property type="match status" value="1"/>
</dbReference>
<dbReference type="Gene3D" id="3.40.50.720">
    <property type="entry name" value="NAD(P)-binding Rossmann-like Domain"/>
    <property type="match status" value="1"/>
</dbReference>
<organism evidence="4 5">
    <name type="scientific">Magnetovibrio blakemorei</name>
    <dbReference type="NCBI Taxonomy" id="28181"/>
    <lineage>
        <taxon>Bacteria</taxon>
        <taxon>Pseudomonadati</taxon>
        <taxon>Pseudomonadota</taxon>
        <taxon>Alphaproteobacteria</taxon>
        <taxon>Rhodospirillales</taxon>
        <taxon>Magnetovibrionaceae</taxon>
        <taxon>Magnetovibrio</taxon>
    </lineage>
</organism>
<evidence type="ECO:0000313" key="5">
    <source>
        <dbReference type="Proteomes" id="UP000095347"/>
    </source>
</evidence>
<dbReference type="PANTHER" id="PTHR43000">
    <property type="entry name" value="DTDP-D-GLUCOSE 4,6-DEHYDRATASE-RELATED"/>
    <property type="match status" value="1"/>
</dbReference>
<comment type="similarity">
    <text evidence="2">Belongs to the NAD(P)-dependent epimerase/dehydratase family.</text>
</comment>
<dbReference type="Proteomes" id="UP000095347">
    <property type="component" value="Unassembled WGS sequence"/>
</dbReference>
<feature type="domain" description="NAD-dependent epimerase/dehydratase" evidence="3">
    <location>
        <begin position="3"/>
        <end position="212"/>
    </location>
</feature>
<protein>
    <recommendedName>
        <fullName evidence="3">NAD-dependent epimerase/dehydratase domain-containing protein</fullName>
    </recommendedName>
</protein>
<dbReference type="RefSeq" id="WP_069956452.1">
    <property type="nucleotide sequence ID" value="NZ_MCGG01000003.1"/>
</dbReference>
<reference evidence="5" key="1">
    <citation type="submission" date="2016-07" db="EMBL/GenBank/DDBJ databases">
        <authorList>
            <person name="Florea S."/>
            <person name="Webb J.S."/>
            <person name="Jaromczyk J."/>
            <person name="Schardl C.L."/>
        </authorList>
    </citation>
    <scope>NUCLEOTIDE SEQUENCE [LARGE SCALE GENOMIC DNA]</scope>
    <source>
        <strain evidence="5">MV-1</strain>
    </source>
</reference>
<evidence type="ECO:0000256" key="2">
    <source>
        <dbReference type="ARBA" id="ARBA00007637"/>
    </source>
</evidence>
<dbReference type="InterPro" id="IPR001509">
    <property type="entry name" value="Epimerase_deHydtase"/>
</dbReference>